<sequence length="112" mass="11969">MERDGYSDENDPSSRIKEEADTGSPPLCLADNTRAAQVPAGNNNGPYIPSWLHNFGIALDENGMTASCSLGHFPEVTTRAAVASKVQSPANNATVIKRCMIVITGKPQGDYF</sequence>
<dbReference type="Proteomes" id="UP000235392">
    <property type="component" value="Unassembled WGS sequence"/>
</dbReference>
<dbReference type="AlphaFoldDB" id="A0A2N5V005"/>
<evidence type="ECO:0000256" key="1">
    <source>
        <dbReference type="SAM" id="MobiDB-lite"/>
    </source>
</evidence>
<dbReference type="EMBL" id="PGCI01000069">
    <property type="protein sequence ID" value="PLW43338.1"/>
    <property type="molecule type" value="Genomic_DNA"/>
</dbReference>
<evidence type="ECO:0000313" key="3">
    <source>
        <dbReference type="Proteomes" id="UP000235392"/>
    </source>
</evidence>
<feature type="compositionally biased region" description="Basic and acidic residues" evidence="1">
    <location>
        <begin position="1"/>
        <end position="20"/>
    </location>
</feature>
<name>A0A2N5V005_9BASI</name>
<comment type="caution">
    <text evidence="2">The sequence shown here is derived from an EMBL/GenBank/DDBJ whole genome shotgun (WGS) entry which is preliminary data.</text>
</comment>
<feature type="region of interest" description="Disordered" evidence="1">
    <location>
        <begin position="1"/>
        <end position="30"/>
    </location>
</feature>
<evidence type="ECO:0000313" key="2">
    <source>
        <dbReference type="EMBL" id="PLW43338.1"/>
    </source>
</evidence>
<organism evidence="2 3">
    <name type="scientific">Puccinia coronata f. sp. avenae</name>
    <dbReference type="NCBI Taxonomy" id="200324"/>
    <lineage>
        <taxon>Eukaryota</taxon>
        <taxon>Fungi</taxon>
        <taxon>Dikarya</taxon>
        <taxon>Basidiomycota</taxon>
        <taxon>Pucciniomycotina</taxon>
        <taxon>Pucciniomycetes</taxon>
        <taxon>Pucciniales</taxon>
        <taxon>Pucciniaceae</taxon>
        <taxon>Puccinia</taxon>
    </lineage>
</organism>
<protein>
    <submittedName>
        <fullName evidence="2">Uncharacterized protein</fullName>
    </submittedName>
</protein>
<reference evidence="2 3" key="1">
    <citation type="submission" date="2017-11" db="EMBL/GenBank/DDBJ databases">
        <title>De novo assembly and phasing of dikaryotic genomes from two isolates of Puccinia coronata f. sp. avenae, the causal agent of oat crown rust.</title>
        <authorList>
            <person name="Miller M.E."/>
            <person name="Zhang Y."/>
            <person name="Omidvar V."/>
            <person name="Sperschneider J."/>
            <person name="Schwessinger B."/>
            <person name="Raley C."/>
            <person name="Palmer J.M."/>
            <person name="Garnica D."/>
            <person name="Upadhyaya N."/>
            <person name="Rathjen J."/>
            <person name="Taylor J.M."/>
            <person name="Park R.F."/>
            <person name="Dodds P.N."/>
            <person name="Hirsch C.D."/>
            <person name="Kianian S.F."/>
            <person name="Figueroa M."/>
        </authorList>
    </citation>
    <scope>NUCLEOTIDE SEQUENCE [LARGE SCALE GENOMIC DNA]</scope>
    <source>
        <strain evidence="2">12SD80</strain>
    </source>
</reference>
<proteinExistence type="predicted"/>
<gene>
    <name evidence="2" type="ORF">PCASD_06140</name>
</gene>
<accession>A0A2N5V005</accession>